<keyword evidence="2" id="KW-0472">Membrane</keyword>
<protein>
    <submittedName>
        <fullName evidence="3">Uncharacterized protein</fullName>
    </submittedName>
</protein>
<dbReference type="EMBL" id="VBUF01000005">
    <property type="protein sequence ID" value="TLS71040.1"/>
    <property type="molecule type" value="Genomic_DNA"/>
</dbReference>
<name>A0A5R9H1N0_9BACT</name>
<dbReference type="RefSeq" id="WP_138139996.1">
    <property type="nucleotide sequence ID" value="NZ_VBUF01000005.1"/>
</dbReference>
<comment type="caution">
    <text evidence="3">The sequence shown here is derived from an EMBL/GenBank/DDBJ whole genome shotgun (WGS) entry which is preliminary data.</text>
</comment>
<evidence type="ECO:0000256" key="1">
    <source>
        <dbReference type="SAM" id="Coils"/>
    </source>
</evidence>
<evidence type="ECO:0000313" key="3">
    <source>
        <dbReference type="EMBL" id="TLS71040.1"/>
    </source>
</evidence>
<feature type="transmembrane region" description="Helical" evidence="2">
    <location>
        <begin position="615"/>
        <end position="636"/>
    </location>
</feature>
<organism evidence="3 4">
    <name type="scientific">Aliarcobacter thereius</name>
    <dbReference type="NCBI Taxonomy" id="544718"/>
    <lineage>
        <taxon>Bacteria</taxon>
        <taxon>Pseudomonadati</taxon>
        <taxon>Campylobacterota</taxon>
        <taxon>Epsilonproteobacteria</taxon>
        <taxon>Campylobacterales</taxon>
        <taxon>Arcobacteraceae</taxon>
        <taxon>Aliarcobacter</taxon>
    </lineage>
</organism>
<keyword evidence="2" id="KW-1133">Transmembrane helix</keyword>
<evidence type="ECO:0000256" key="2">
    <source>
        <dbReference type="SAM" id="Phobius"/>
    </source>
</evidence>
<proteinExistence type="predicted"/>
<accession>A0A5R9H1N0</accession>
<feature type="transmembrane region" description="Helical" evidence="2">
    <location>
        <begin position="584"/>
        <end position="603"/>
    </location>
</feature>
<feature type="coiled-coil region" evidence="1">
    <location>
        <begin position="536"/>
        <end position="572"/>
    </location>
</feature>
<dbReference type="Proteomes" id="UP000308001">
    <property type="component" value="Unassembled WGS sequence"/>
</dbReference>
<dbReference type="AlphaFoldDB" id="A0A5R9H1N0"/>
<keyword evidence="2" id="KW-0812">Transmembrane</keyword>
<evidence type="ECO:0000313" key="4">
    <source>
        <dbReference type="Proteomes" id="UP000308001"/>
    </source>
</evidence>
<gene>
    <name evidence="3" type="ORF">FE246_08740</name>
</gene>
<keyword evidence="1" id="KW-0175">Coiled coil</keyword>
<sequence length="650" mass="76855">MNLTRTLISLAVLQTNYDNKMINGSRVGYIENFVLLSINLVKHKQNDFSSISLEDLRTFNKSFYDFYGLNIPIIILRTILARATKLDFFTKQNHELIPNYENINKELPKETMPKDNIRDISMFILNIKSFIEDKYKKEYRKKEIESALIKLLTKHEEGLFYLISDDIEKKLLPSVDIIKNKQLELDYLIYKYILSIEQNDNLNFKIFKKILIGFMLLNSIVYTNKDETKGNINDVNVYLDTKIVLRLLGMEGDRHQEHYKEFLNYIKNNSNKLKLYIFDKHYDELVNILENAKNSTNGNAFKSSVKKHFDEKNYTVSDIEKIMNNLENMLRDSGIEIFNNYVYIQDSDQYQIDELGLQKDLEQRYNSNNGRELSRKTKDSIETDATVIAQLIRLQKNHIASNFSKIKNILLTTNIILSLEVQKLEKAFNTRKTKFIPSCITDFYFFSQIWMNSQHSINTNGDITSFISNVFLTFEADEKLYKEYYNKVKILKDRGKVTEEEYRLLCSSQITNSILEEKTLCNYENIDDKLPFEILEEIKHNARKDLEIELENKEKELEIANLQAELNKKVHNKIIKKTERCNTIIYLLLKFIIFIFIFLLIYYSTFSEDNDIRTYCMFALTLLSIFGFTLTTKIIFLNKLSKKICEFLWE</sequence>
<reference evidence="3 4" key="1">
    <citation type="submission" date="2019-05" db="EMBL/GenBank/DDBJ databases">
        <title>Arcobacter cibarius and Arcobacter thereius providing challenges in identification an antibiotic susceptibility and Quinolone resistance.</title>
        <authorList>
            <person name="Busch A."/>
            <person name="Hanel I."/>
            <person name="Hotzel H."/>
            <person name="Tomaso H."/>
        </authorList>
    </citation>
    <scope>NUCLEOTIDE SEQUENCE [LARGE SCALE GENOMIC DNA]</scope>
    <source>
        <strain evidence="3 4">17CS1191_2</strain>
    </source>
</reference>